<keyword evidence="4" id="KW-1185">Reference proteome</keyword>
<comment type="caution">
    <text evidence="3">The sequence shown here is derived from an EMBL/GenBank/DDBJ whole genome shotgun (WGS) entry which is preliminary data.</text>
</comment>
<gene>
    <name evidence="3" type="ORF">EC957_011903</name>
</gene>
<dbReference type="EMBL" id="JAAAXW010000089">
    <property type="protein sequence ID" value="KAF9544507.1"/>
    <property type="molecule type" value="Genomic_DNA"/>
</dbReference>
<accession>A0A9P6F847</accession>
<dbReference type="CDD" id="cd18186">
    <property type="entry name" value="BTB_POZ_ZBTB_KLHL-like"/>
    <property type="match status" value="1"/>
</dbReference>
<dbReference type="InterPro" id="IPR000210">
    <property type="entry name" value="BTB/POZ_dom"/>
</dbReference>
<feature type="domain" description="BTB" evidence="2">
    <location>
        <begin position="17"/>
        <end position="86"/>
    </location>
</feature>
<dbReference type="Pfam" id="PF00651">
    <property type="entry name" value="BTB"/>
    <property type="match status" value="1"/>
</dbReference>
<dbReference type="SUPFAM" id="SSF54695">
    <property type="entry name" value="POZ domain"/>
    <property type="match status" value="1"/>
</dbReference>
<feature type="region of interest" description="Disordered" evidence="1">
    <location>
        <begin position="199"/>
        <end position="219"/>
    </location>
</feature>
<dbReference type="InterPro" id="IPR011333">
    <property type="entry name" value="SKP1/BTB/POZ_sf"/>
</dbReference>
<dbReference type="Proteomes" id="UP000723463">
    <property type="component" value="Unassembled WGS sequence"/>
</dbReference>
<proteinExistence type="predicted"/>
<sequence>MSDIIAVYKDLLISDEGDIIVKLKDGKQLKIISFLVKKRSSVFKAMLESSMQEATTGVVDLSTQYNLEAFREFMAYIYYNKQYTGSYLPVLFEILSIADYYDVDAYRTYIRDRILALITNVPICLMIASEALKYGTLTNEIYARCLKLLMEAIKPERDECYDIHSGDTKAWCCSDHSTKNKSTSRNSRHMDDVESAMMNDAKSAMTDDDEPRVVNKRSL</sequence>
<organism evidence="3 4">
    <name type="scientific">Mortierella hygrophila</name>
    <dbReference type="NCBI Taxonomy" id="979708"/>
    <lineage>
        <taxon>Eukaryota</taxon>
        <taxon>Fungi</taxon>
        <taxon>Fungi incertae sedis</taxon>
        <taxon>Mucoromycota</taxon>
        <taxon>Mortierellomycotina</taxon>
        <taxon>Mortierellomycetes</taxon>
        <taxon>Mortierellales</taxon>
        <taxon>Mortierellaceae</taxon>
        <taxon>Mortierella</taxon>
    </lineage>
</organism>
<evidence type="ECO:0000256" key="1">
    <source>
        <dbReference type="SAM" id="MobiDB-lite"/>
    </source>
</evidence>
<evidence type="ECO:0000313" key="3">
    <source>
        <dbReference type="EMBL" id="KAF9544507.1"/>
    </source>
</evidence>
<evidence type="ECO:0000259" key="2">
    <source>
        <dbReference type="PROSITE" id="PS50097"/>
    </source>
</evidence>
<dbReference type="Gene3D" id="3.30.710.10">
    <property type="entry name" value="Potassium Channel Kv1.1, Chain A"/>
    <property type="match status" value="1"/>
</dbReference>
<dbReference type="PROSITE" id="PS50097">
    <property type="entry name" value="BTB"/>
    <property type="match status" value="1"/>
</dbReference>
<reference evidence="3" key="1">
    <citation type="journal article" date="2020" name="Fungal Divers.">
        <title>Resolving the Mortierellaceae phylogeny through synthesis of multi-gene phylogenetics and phylogenomics.</title>
        <authorList>
            <person name="Vandepol N."/>
            <person name="Liber J."/>
            <person name="Desiro A."/>
            <person name="Na H."/>
            <person name="Kennedy M."/>
            <person name="Barry K."/>
            <person name="Grigoriev I.V."/>
            <person name="Miller A.N."/>
            <person name="O'Donnell K."/>
            <person name="Stajich J.E."/>
            <person name="Bonito G."/>
        </authorList>
    </citation>
    <scope>NUCLEOTIDE SEQUENCE</scope>
    <source>
        <strain evidence="3">NRRL 2591</strain>
    </source>
</reference>
<protein>
    <recommendedName>
        <fullName evidence="2">BTB domain-containing protein</fullName>
    </recommendedName>
</protein>
<dbReference type="AlphaFoldDB" id="A0A9P6F847"/>
<dbReference type="PANTHER" id="PTHR24413">
    <property type="entry name" value="SPECKLE-TYPE POZ PROTEIN"/>
    <property type="match status" value="1"/>
</dbReference>
<evidence type="ECO:0000313" key="4">
    <source>
        <dbReference type="Proteomes" id="UP000723463"/>
    </source>
</evidence>
<name>A0A9P6F847_9FUNG</name>